<keyword evidence="1" id="KW-1133">Transmembrane helix</keyword>
<dbReference type="OrthoDB" id="5837824at2759"/>
<feature type="transmembrane region" description="Helical" evidence="1">
    <location>
        <begin position="52"/>
        <end position="72"/>
    </location>
</feature>
<feature type="transmembrane region" description="Helical" evidence="1">
    <location>
        <begin position="12"/>
        <end position="32"/>
    </location>
</feature>
<reference evidence="2" key="1">
    <citation type="submission" date="2022-11" db="EMBL/GenBank/DDBJ databases">
        <authorList>
            <person name="Kikuchi T."/>
        </authorList>
    </citation>
    <scope>NUCLEOTIDE SEQUENCE</scope>
    <source>
        <strain evidence="2">PS1010</strain>
    </source>
</reference>
<keyword evidence="3" id="KW-1185">Reference proteome</keyword>
<dbReference type="InterPro" id="IPR053220">
    <property type="entry name" value="Nematode_rcpt-like_serp_H"/>
</dbReference>
<dbReference type="AlphaFoldDB" id="A0A9P1N5K6"/>
<evidence type="ECO:0000313" key="3">
    <source>
        <dbReference type="Proteomes" id="UP001152747"/>
    </source>
</evidence>
<gene>
    <name evidence="2" type="ORF">CAMP_LOCUS13321</name>
</gene>
<dbReference type="Pfam" id="PF10318">
    <property type="entry name" value="7TM_GPCR_Srh"/>
    <property type="match status" value="1"/>
</dbReference>
<proteinExistence type="predicted"/>
<dbReference type="SUPFAM" id="SSF81321">
    <property type="entry name" value="Family A G protein-coupled receptor-like"/>
    <property type="match status" value="1"/>
</dbReference>
<dbReference type="EMBL" id="CANHGI010000005">
    <property type="protein sequence ID" value="CAI5450684.1"/>
    <property type="molecule type" value="Genomic_DNA"/>
</dbReference>
<feature type="transmembrane region" description="Helical" evidence="1">
    <location>
        <begin position="148"/>
        <end position="172"/>
    </location>
</feature>
<feature type="transmembrane region" description="Helical" evidence="1">
    <location>
        <begin position="227"/>
        <end position="249"/>
    </location>
</feature>
<comment type="caution">
    <text evidence="2">The sequence shown here is derived from an EMBL/GenBank/DDBJ whole genome shotgun (WGS) entry which is preliminary data.</text>
</comment>
<dbReference type="InterPro" id="IPR019422">
    <property type="entry name" value="7TM_GPCR_serpentine_rcpt_Srh"/>
</dbReference>
<protein>
    <recommendedName>
        <fullName evidence="4">Serpentine Receptor, class H</fullName>
    </recommendedName>
</protein>
<feature type="transmembrane region" description="Helical" evidence="1">
    <location>
        <begin position="192"/>
        <end position="215"/>
    </location>
</feature>
<evidence type="ECO:0008006" key="4">
    <source>
        <dbReference type="Google" id="ProtNLM"/>
    </source>
</evidence>
<evidence type="ECO:0000313" key="2">
    <source>
        <dbReference type="EMBL" id="CAI5450684.1"/>
    </source>
</evidence>
<accession>A0A9P1N5K6</accession>
<organism evidence="2 3">
    <name type="scientific">Caenorhabditis angaria</name>
    <dbReference type="NCBI Taxonomy" id="860376"/>
    <lineage>
        <taxon>Eukaryota</taxon>
        <taxon>Metazoa</taxon>
        <taxon>Ecdysozoa</taxon>
        <taxon>Nematoda</taxon>
        <taxon>Chromadorea</taxon>
        <taxon>Rhabditida</taxon>
        <taxon>Rhabditina</taxon>
        <taxon>Rhabditomorpha</taxon>
        <taxon>Rhabditoidea</taxon>
        <taxon>Rhabditidae</taxon>
        <taxon>Peloderinae</taxon>
        <taxon>Caenorhabditis</taxon>
    </lineage>
</organism>
<sequence>MKSVKFALLHYCFWNIVFDSSLTFATIPFIVLPTLSGYPLGILNDFEVSTKSQVQVLVLAYFGICCSLVGIFENRFTHIAGKSFTISLINKILIYSLNMLTITLGSIYIFDTCPEQDLALQIVREQLPPNLPYFHESEVFVVSVDYTFVRSFICVVVVSIVAQCSIFGTLTLSKIYARKGMSNRTRRMQNHLFMLLCIQLAIPFCALALPGAYVIYTCVTFYHNQAFNNIAVILHSLHGILSAISMIVIHSPYRKALISKLGIEKKKIKVPEIVSNPIRTF</sequence>
<dbReference type="PANTHER" id="PTHR22941:SF2">
    <property type="entry name" value="SERPENTINE RECEPTOR, CLASS H-RELATED"/>
    <property type="match status" value="1"/>
</dbReference>
<feature type="transmembrane region" description="Helical" evidence="1">
    <location>
        <begin position="92"/>
        <end position="110"/>
    </location>
</feature>
<name>A0A9P1N5K6_9PELO</name>
<dbReference type="PANTHER" id="PTHR22941">
    <property type="entry name" value="SERPENTINE RECEPTOR"/>
    <property type="match status" value="1"/>
</dbReference>
<keyword evidence="1" id="KW-0812">Transmembrane</keyword>
<evidence type="ECO:0000256" key="1">
    <source>
        <dbReference type="SAM" id="Phobius"/>
    </source>
</evidence>
<dbReference type="Proteomes" id="UP001152747">
    <property type="component" value="Unassembled WGS sequence"/>
</dbReference>
<keyword evidence="1" id="KW-0472">Membrane</keyword>